<dbReference type="AlphaFoldDB" id="A0A917ARI6"/>
<reference evidence="1" key="2">
    <citation type="submission" date="2020-09" db="EMBL/GenBank/DDBJ databases">
        <authorList>
            <person name="Sun Q."/>
            <person name="Zhou Y."/>
        </authorList>
    </citation>
    <scope>NUCLEOTIDE SEQUENCE</scope>
    <source>
        <strain evidence="1">CGMCC 1.12698</strain>
    </source>
</reference>
<evidence type="ECO:0000313" key="2">
    <source>
        <dbReference type="Proteomes" id="UP000605259"/>
    </source>
</evidence>
<organism evidence="1 2">
    <name type="scientific">Priestia taiwanensis</name>
    <dbReference type="NCBI Taxonomy" id="1347902"/>
    <lineage>
        <taxon>Bacteria</taxon>
        <taxon>Bacillati</taxon>
        <taxon>Bacillota</taxon>
        <taxon>Bacilli</taxon>
        <taxon>Bacillales</taxon>
        <taxon>Bacillaceae</taxon>
        <taxon>Priestia</taxon>
    </lineage>
</organism>
<gene>
    <name evidence="1" type="ORF">GCM10007140_19410</name>
</gene>
<keyword evidence="2" id="KW-1185">Reference proteome</keyword>
<proteinExistence type="predicted"/>
<sequence>MNLTYFTMNEDESYKALYDYKKGTIDPSEIYARQLCEYAVLHGVQYRLLSNEMEEDTDMLIVEEVGKAKPLQDEKTYKDGITIEFREYRSEYDMPILYKLTMNPYDNPHFKAMRYLLKDYVHIPTVGIRKRDSAEIDEDRACYVIYVTTDTY</sequence>
<protein>
    <submittedName>
        <fullName evidence="1">Uncharacterized protein</fullName>
    </submittedName>
</protein>
<dbReference type="EMBL" id="BMFK01000001">
    <property type="protein sequence ID" value="GGE69473.1"/>
    <property type="molecule type" value="Genomic_DNA"/>
</dbReference>
<dbReference type="RefSeq" id="WP_188388163.1">
    <property type="nucleotide sequence ID" value="NZ_BMFK01000001.1"/>
</dbReference>
<comment type="caution">
    <text evidence="1">The sequence shown here is derived from an EMBL/GenBank/DDBJ whole genome shotgun (WGS) entry which is preliminary data.</text>
</comment>
<dbReference type="Proteomes" id="UP000605259">
    <property type="component" value="Unassembled WGS sequence"/>
</dbReference>
<name>A0A917ARI6_9BACI</name>
<evidence type="ECO:0000313" key="1">
    <source>
        <dbReference type="EMBL" id="GGE69473.1"/>
    </source>
</evidence>
<reference evidence="1" key="1">
    <citation type="journal article" date="2014" name="Int. J. Syst. Evol. Microbiol.">
        <title>Complete genome sequence of Corynebacterium casei LMG S-19264T (=DSM 44701T), isolated from a smear-ripened cheese.</title>
        <authorList>
            <consortium name="US DOE Joint Genome Institute (JGI-PGF)"/>
            <person name="Walter F."/>
            <person name="Albersmeier A."/>
            <person name="Kalinowski J."/>
            <person name="Ruckert C."/>
        </authorList>
    </citation>
    <scope>NUCLEOTIDE SEQUENCE</scope>
    <source>
        <strain evidence="1">CGMCC 1.12698</strain>
    </source>
</reference>
<accession>A0A917ARI6</accession>